<name>A0ABU5KNW5_9BACL</name>
<feature type="transmembrane region" description="Helical" evidence="1">
    <location>
        <begin position="76"/>
        <end position="98"/>
    </location>
</feature>
<dbReference type="Proteomes" id="UP001292084">
    <property type="component" value="Unassembled WGS sequence"/>
</dbReference>
<dbReference type="EMBL" id="JAXQNN010000003">
    <property type="protein sequence ID" value="MDZ5712847.1"/>
    <property type="molecule type" value="Genomic_DNA"/>
</dbReference>
<protein>
    <submittedName>
        <fullName evidence="2">Uncharacterized protein</fullName>
    </submittedName>
</protein>
<organism evidence="2 3">
    <name type="scientific">Jeotgalibacillus haloalkalitolerans</name>
    <dbReference type="NCBI Taxonomy" id="3104292"/>
    <lineage>
        <taxon>Bacteria</taxon>
        <taxon>Bacillati</taxon>
        <taxon>Bacillota</taxon>
        <taxon>Bacilli</taxon>
        <taxon>Bacillales</taxon>
        <taxon>Caryophanaceae</taxon>
        <taxon>Jeotgalibacillus</taxon>
    </lineage>
</organism>
<evidence type="ECO:0000256" key="1">
    <source>
        <dbReference type="SAM" id="Phobius"/>
    </source>
</evidence>
<gene>
    <name evidence="2" type="ORF">UFB30_11475</name>
</gene>
<keyword evidence="1" id="KW-0472">Membrane</keyword>
<accession>A0ABU5KNW5</accession>
<sequence length="142" mass="15868">MEHIRTRTKRVAKKGVLGIHKYDIRKENGTYYVFFSSKSQNSHYYSEEEMVGEYLSLDEAQAHLKEQMGAFDARPLSYKVTVSIANLIASVLLGLFVYQLTENALLSGGYAADTAQLAGMMTGVVGTFITLIIIHRILSRLS</sequence>
<keyword evidence="1" id="KW-0812">Transmembrane</keyword>
<evidence type="ECO:0000313" key="3">
    <source>
        <dbReference type="Proteomes" id="UP001292084"/>
    </source>
</evidence>
<feature type="transmembrane region" description="Helical" evidence="1">
    <location>
        <begin position="118"/>
        <end position="138"/>
    </location>
</feature>
<proteinExistence type="predicted"/>
<dbReference type="RefSeq" id="WP_322421826.1">
    <property type="nucleotide sequence ID" value="NZ_JAXQNN010000003.1"/>
</dbReference>
<evidence type="ECO:0000313" key="2">
    <source>
        <dbReference type="EMBL" id="MDZ5712847.1"/>
    </source>
</evidence>
<reference evidence="2 3" key="1">
    <citation type="submission" date="2023-12" db="EMBL/GenBank/DDBJ databases">
        <title>Jeotgalibacillus haloalkaliphilus sp. nov., a novel salt-tolerant bacteria, isolated from the estuary of the Fenhe River into the Yellow River.</title>
        <authorList>
            <person name="Li Y."/>
        </authorList>
    </citation>
    <scope>NUCLEOTIDE SEQUENCE [LARGE SCALE GENOMIC DNA]</scope>
    <source>
        <strain evidence="2 3">HH7-29</strain>
    </source>
</reference>
<keyword evidence="1" id="KW-1133">Transmembrane helix</keyword>
<comment type="caution">
    <text evidence="2">The sequence shown here is derived from an EMBL/GenBank/DDBJ whole genome shotgun (WGS) entry which is preliminary data.</text>
</comment>
<keyword evidence="3" id="KW-1185">Reference proteome</keyword>